<comment type="caution">
    <text evidence="3">The sequence shown here is derived from an EMBL/GenBank/DDBJ whole genome shotgun (WGS) entry which is preliminary data.</text>
</comment>
<dbReference type="PANTHER" id="PTHR43031">
    <property type="entry name" value="FAD-DEPENDENT OXIDOREDUCTASE"/>
    <property type="match status" value="1"/>
</dbReference>
<gene>
    <name evidence="3" type="ORF">VB774_11625</name>
</gene>
<protein>
    <submittedName>
        <fullName evidence="3">Rhodanese-like domain-containing protein</fullName>
    </submittedName>
</protein>
<name>A0ABU5TJP4_9CYAN</name>
<sequence>MNSKQNKQKSAKKPALKSVSLSPVQLHSRQEQLLVIDVRGWFEYFMGHIAGAKRMSRDRILKEVPKDQAIAVTCLSGHRSDMAAQWLVSEGYSKVHSLQGGLLAWQGAGYSVHRGNQP</sequence>
<proteinExistence type="predicted"/>
<dbReference type="Proteomes" id="UP001301388">
    <property type="component" value="Unassembled WGS sequence"/>
</dbReference>
<evidence type="ECO:0000313" key="3">
    <source>
        <dbReference type="EMBL" id="MEA5478266.1"/>
    </source>
</evidence>
<dbReference type="PANTHER" id="PTHR43031:SF16">
    <property type="entry name" value="OXIDOREDUCTASE"/>
    <property type="match status" value="1"/>
</dbReference>
<dbReference type="InterPro" id="IPR036873">
    <property type="entry name" value="Rhodanese-like_dom_sf"/>
</dbReference>
<dbReference type="SUPFAM" id="SSF52821">
    <property type="entry name" value="Rhodanese/Cell cycle control phosphatase"/>
    <property type="match status" value="1"/>
</dbReference>
<dbReference type="InterPro" id="IPR001763">
    <property type="entry name" value="Rhodanese-like_dom"/>
</dbReference>
<keyword evidence="4" id="KW-1185">Reference proteome</keyword>
<evidence type="ECO:0000256" key="1">
    <source>
        <dbReference type="SAM" id="MobiDB-lite"/>
    </source>
</evidence>
<dbReference type="EMBL" id="JAYGIE010000072">
    <property type="protein sequence ID" value="MEA5478266.1"/>
    <property type="molecule type" value="Genomic_DNA"/>
</dbReference>
<reference evidence="3 4" key="1">
    <citation type="submission" date="2023-12" db="EMBL/GenBank/DDBJ databases">
        <title>Baltic Sea Cyanobacteria.</title>
        <authorList>
            <person name="Delbaje E."/>
            <person name="Fewer D.P."/>
            <person name="Shishido T.K."/>
        </authorList>
    </citation>
    <scope>NUCLEOTIDE SEQUENCE [LARGE SCALE GENOMIC DNA]</scope>
    <source>
        <strain evidence="3 4">UHCC 0370</strain>
    </source>
</reference>
<feature type="compositionally biased region" description="Basic residues" evidence="1">
    <location>
        <begin position="1"/>
        <end position="15"/>
    </location>
</feature>
<feature type="region of interest" description="Disordered" evidence="1">
    <location>
        <begin position="1"/>
        <end position="25"/>
    </location>
</feature>
<dbReference type="CDD" id="cd00158">
    <property type="entry name" value="RHOD"/>
    <property type="match status" value="1"/>
</dbReference>
<feature type="domain" description="Rhodanese" evidence="2">
    <location>
        <begin position="29"/>
        <end position="114"/>
    </location>
</feature>
<dbReference type="Gene3D" id="3.40.250.10">
    <property type="entry name" value="Rhodanese-like domain"/>
    <property type="match status" value="1"/>
</dbReference>
<dbReference type="RefSeq" id="WP_323261789.1">
    <property type="nucleotide sequence ID" value="NZ_JAYGIE010000072.1"/>
</dbReference>
<accession>A0ABU5TJP4</accession>
<evidence type="ECO:0000313" key="4">
    <source>
        <dbReference type="Proteomes" id="UP001301388"/>
    </source>
</evidence>
<dbReference type="Pfam" id="PF00581">
    <property type="entry name" value="Rhodanese"/>
    <property type="match status" value="1"/>
</dbReference>
<dbReference type="SMART" id="SM00450">
    <property type="entry name" value="RHOD"/>
    <property type="match status" value="1"/>
</dbReference>
<dbReference type="InterPro" id="IPR050229">
    <property type="entry name" value="GlpE_sulfurtransferase"/>
</dbReference>
<evidence type="ECO:0000259" key="2">
    <source>
        <dbReference type="PROSITE" id="PS50206"/>
    </source>
</evidence>
<organism evidence="3 4">
    <name type="scientific">Pseudanabaena galeata UHCC 0370</name>
    <dbReference type="NCBI Taxonomy" id="3110310"/>
    <lineage>
        <taxon>Bacteria</taxon>
        <taxon>Bacillati</taxon>
        <taxon>Cyanobacteriota</taxon>
        <taxon>Cyanophyceae</taxon>
        <taxon>Pseudanabaenales</taxon>
        <taxon>Pseudanabaenaceae</taxon>
        <taxon>Pseudanabaena</taxon>
    </lineage>
</organism>
<dbReference type="PROSITE" id="PS50206">
    <property type="entry name" value="RHODANESE_3"/>
    <property type="match status" value="1"/>
</dbReference>